<protein>
    <submittedName>
        <fullName evidence="1">Uncharacterized protein</fullName>
    </submittedName>
</protein>
<accession>A0A4Q1JM31</accession>
<dbReference type="RefSeq" id="WP_129253933.1">
    <property type="nucleotide sequence ID" value="NZ_SAXA01000005.1"/>
</dbReference>
<proteinExistence type="predicted"/>
<evidence type="ECO:0000313" key="2">
    <source>
        <dbReference type="Proteomes" id="UP000289703"/>
    </source>
</evidence>
<reference evidence="1 2" key="1">
    <citation type="submission" date="2019-01" db="EMBL/GenBank/DDBJ databases">
        <title>Ancylomarina salipaludis sp. nov., isolated from a salt marsh.</title>
        <authorList>
            <person name="Yoon J.-H."/>
        </authorList>
    </citation>
    <scope>NUCLEOTIDE SEQUENCE [LARGE SCALE GENOMIC DNA]</scope>
    <source>
        <strain evidence="1 2">SHSM-M15</strain>
    </source>
</reference>
<name>A0A4Q1JM31_9BACT</name>
<dbReference type="Proteomes" id="UP000289703">
    <property type="component" value="Unassembled WGS sequence"/>
</dbReference>
<dbReference type="EMBL" id="SAXA01000005">
    <property type="protein sequence ID" value="RXQ95594.1"/>
    <property type="molecule type" value="Genomic_DNA"/>
</dbReference>
<sequence length="235" mass="27642">MNHTRLYSCSDAVFMSWVSQSVNLIKEEQSRFTDFSVFFTPERIQEIEVLYAEANTIPSDKVFIDIQAQATENINTCVEECARFYQSCKFDIEMVFPNKKHIWNQFGFNDYESARKSGRAMFMFYSDFILIANLHKQAMIESAWTEETFTKIAELKDKLKMNMDQQTKCRVDRGRATDDRVVCLNKIYEKLAKYMKAAKIIYADNQEMLRWFKFPVTSKTSKDEATEPETQEDLV</sequence>
<evidence type="ECO:0000313" key="1">
    <source>
        <dbReference type="EMBL" id="RXQ95594.1"/>
    </source>
</evidence>
<dbReference type="OrthoDB" id="1432813at2"/>
<dbReference type="AlphaFoldDB" id="A0A4Q1JM31"/>
<keyword evidence="2" id="KW-1185">Reference proteome</keyword>
<organism evidence="1 2">
    <name type="scientific">Ancylomarina salipaludis</name>
    <dbReference type="NCBI Taxonomy" id="2501299"/>
    <lineage>
        <taxon>Bacteria</taxon>
        <taxon>Pseudomonadati</taxon>
        <taxon>Bacteroidota</taxon>
        <taxon>Bacteroidia</taxon>
        <taxon>Marinilabiliales</taxon>
        <taxon>Marinifilaceae</taxon>
        <taxon>Ancylomarina</taxon>
    </lineage>
</organism>
<comment type="caution">
    <text evidence="1">The sequence shown here is derived from an EMBL/GenBank/DDBJ whole genome shotgun (WGS) entry which is preliminary data.</text>
</comment>
<gene>
    <name evidence="1" type="ORF">EO244_06940</name>
</gene>